<dbReference type="Gene3D" id="3.40.50.720">
    <property type="entry name" value="NAD(P)-binding Rossmann-like Domain"/>
    <property type="match status" value="1"/>
</dbReference>
<keyword evidence="3" id="KW-1185">Reference proteome</keyword>
<dbReference type="Proteomes" id="UP000218810">
    <property type="component" value="Unassembled WGS sequence"/>
</dbReference>
<dbReference type="OrthoDB" id="4759936at2"/>
<gene>
    <name evidence="2" type="ORF">CEY15_08895</name>
</gene>
<proteinExistence type="predicted"/>
<dbReference type="InterPro" id="IPR045760">
    <property type="entry name" value="DAP_DH_C"/>
</dbReference>
<keyword evidence="2" id="KW-0418">Kinase</keyword>
<dbReference type="SUPFAM" id="SSF51735">
    <property type="entry name" value="NAD(P)-binding Rossmann-fold domains"/>
    <property type="match status" value="1"/>
</dbReference>
<reference evidence="3" key="1">
    <citation type="submission" date="2017-09" db="EMBL/GenBank/DDBJ databases">
        <authorList>
            <person name="Zhang Y."/>
            <person name="Huang X."/>
            <person name="Liu J."/>
            <person name="Lu L."/>
            <person name="Peng K."/>
        </authorList>
    </citation>
    <scope>NUCLEOTIDE SEQUENCE [LARGE SCALE GENOMIC DNA]</scope>
    <source>
        <strain evidence="3">S-XJ-1</strain>
    </source>
</reference>
<dbReference type="GO" id="GO:0016301">
    <property type="term" value="F:kinase activity"/>
    <property type="evidence" value="ECO:0007669"/>
    <property type="project" value="UniProtKB-KW"/>
</dbReference>
<dbReference type="InterPro" id="IPR036291">
    <property type="entry name" value="NAD(P)-bd_dom_sf"/>
</dbReference>
<name>A0A2A2WQM4_9ACTN</name>
<evidence type="ECO:0000259" key="1">
    <source>
        <dbReference type="Pfam" id="PF19328"/>
    </source>
</evidence>
<organism evidence="2 3">
    <name type="scientific">Dietzia natronolimnaea</name>
    <dbReference type="NCBI Taxonomy" id="161920"/>
    <lineage>
        <taxon>Bacteria</taxon>
        <taxon>Bacillati</taxon>
        <taxon>Actinomycetota</taxon>
        <taxon>Actinomycetes</taxon>
        <taxon>Mycobacteriales</taxon>
        <taxon>Dietziaceae</taxon>
        <taxon>Dietzia</taxon>
    </lineage>
</organism>
<dbReference type="AlphaFoldDB" id="A0A2A2WQM4"/>
<evidence type="ECO:0000313" key="2">
    <source>
        <dbReference type="EMBL" id="PAY23445.1"/>
    </source>
</evidence>
<dbReference type="Pfam" id="PF19328">
    <property type="entry name" value="DAP_DH_C"/>
    <property type="match status" value="1"/>
</dbReference>
<keyword evidence="2" id="KW-0808">Transferase</keyword>
<protein>
    <submittedName>
        <fullName evidence="2">Diacylglycerol kinase</fullName>
    </submittedName>
</protein>
<accession>A0A2A2WQM4</accession>
<sequence length="358" mass="38693">MPIRVVEWSTGYLGRMAVEAIDARPELELVGVFVSDPAKVGLDAGRLAGLDRDLGVDATDDRAELIALAPDAVVYTAETESRFMEAIEDFTAFLRAGINVVASGPVLLQYPHGILPAEMISALDEAGRGGGATLHVNGIDPGFANDVLPMVMTSLSRRIDLIRVGEIADYSVYHQGETMRRLFGFGQTMESLPPLLRPGMLAAGWGSVVRQLAAAVGVALDEPLVERHERLPAERDLSLLACEVPAGTQAALRFEVAGQVDGEDRIVLEHVTRTAADQAPDWPRPDHGDGCYRIEIHGQPSMRVEFTHHAEHGDHNESGMLVTAMRLVNAVEAVVEAEPGLVYAKDLPMITGRGLMRR</sequence>
<comment type="caution">
    <text evidence="2">The sequence shown here is derived from an EMBL/GenBank/DDBJ whole genome shotgun (WGS) entry which is preliminary data.</text>
</comment>
<evidence type="ECO:0000313" key="3">
    <source>
        <dbReference type="Proteomes" id="UP000218810"/>
    </source>
</evidence>
<feature type="domain" description="2,4-diaminopentanoate dehydrogenase C-terminal" evidence="1">
    <location>
        <begin position="145"/>
        <end position="351"/>
    </location>
</feature>
<dbReference type="CDD" id="cd24146">
    <property type="entry name" value="nat-AmDH_N_like"/>
    <property type="match status" value="1"/>
</dbReference>
<dbReference type="EMBL" id="NTGA01000015">
    <property type="protein sequence ID" value="PAY23445.1"/>
    <property type="molecule type" value="Genomic_DNA"/>
</dbReference>